<protein>
    <submittedName>
        <fullName evidence="1">Uncharacterized protein</fullName>
    </submittedName>
</protein>
<dbReference type="Proteomes" id="UP000005952">
    <property type="component" value="Chromosome"/>
</dbReference>
<proteinExistence type="predicted"/>
<dbReference type="AlphaFoldDB" id="N0BCY1"/>
<organism evidence="1 2">
    <name type="scientific">Hyphomicrobium denitrificans 1NES1</name>
    <dbReference type="NCBI Taxonomy" id="670307"/>
    <lineage>
        <taxon>Bacteria</taxon>
        <taxon>Pseudomonadati</taxon>
        <taxon>Pseudomonadota</taxon>
        <taxon>Alphaproteobacteria</taxon>
        <taxon>Hyphomicrobiales</taxon>
        <taxon>Hyphomicrobiaceae</taxon>
        <taxon>Hyphomicrobium</taxon>
    </lineage>
</organism>
<sequence length="140" mass="14178">MSVYEAGFCEGTQVVAISGASTFVMECAGARCLLRSRNLNPASLSLICSAALLMSGCSNEPLSPQGALWSGASTARAASATVGNASHDMATKTARRVGNGGGWGPYSGRRGQTEPPATINYAFKGDPDASPTFAGGPGQM</sequence>
<keyword evidence="2" id="KW-1185">Reference proteome</keyword>
<evidence type="ECO:0000313" key="2">
    <source>
        <dbReference type="Proteomes" id="UP000005952"/>
    </source>
</evidence>
<accession>N0BCY1</accession>
<dbReference type="STRING" id="670307.HYPDE_33593"/>
<dbReference type="EMBL" id="CP005587">
    <property type="protein sequence ID" value="AGK58391.1"/>
    <property type="molecule type" value="Genomic_DNA"/>
</dbReference>
<gene>
    <name evidence="1" type="ORF">HYPDE_33593</name>
</gene>
<evidence type="ECO:0000313" key="1">
    <source>
        <dbReference type="EMBL" id="AGK58391.1"/>
    </source>
</evidence>
<dbReference type="KEGG" id="hdt:HYPDE_33593"/>
<dbReference type="HOGENOM" id="CLU_1832435_0_0_5"/>
<reference evidence="1 2" key="1">
    <citation type="journal article" date="2013" name="Genome Announc.">
        <title>Genome sequences for three denitrifying bacterial strains isolated from a uranium- and nitrate-contaminated subsurface environment.</title>
        <authorList>
            <person name="Venkatramanan R."/>
            <person name="Prakash O."/>
            <person name="Woyke T."/>
            <person name="Chain P."/>
            <person name="Goodwin L.A."/>
            <person name="Watson D."/>
            <person name="Brooks S."/>
            <person name="Kostka J.E."/>
            <person name="Green S.J."/>
        </authorList>
    </citation>
    <scope>NUCLEOTIDE SEQUENCE [LARGE SCALE GENOMIC DNA]</scope>
    <source>
        <strain evidence="1 2">1NES1</strain>
    </source>
</reference>
<name>N0BCY1_9HYPH</name>